<reference evidence="6" key="1">
    <citation type="journal article" date="2014" name="Front. Microbiol.">
        <title>High frequency of phylogenetically diverse reductive dehalogenase-homologous genes in deep subseafloor sedimentary metagenomes.</title>
        <authorList>
            <person name="Kawai M."/>
            <person name="Futagami T."/>
            <person name="Toyoda A."/>
            <person name="Takaki Y."/>
            <person name="Nishi S."/>
            <person name="Hori S."/>
            <person name="Arai W."/>
            <person name="Tsubouchi T."/>
            <person name="Morono Y."/>
            <person name="Uchiyama I."/>
            <person name="Ito T."/>
            <person name="Fujiyama A."/>
            <person name="Inagaki F."/>
            <person name="Takami H."/>
        </authorList>
    </citation>
    <scope>NUCLEOTIDE SEQUENCE</scope>
    <source>
        <strain evidence="6">Expedition CK06-06</strain>
    </source>
</reference>
<dbReference type="Pfam" id="PF00586">
    <property type="entry name" value="AIRS"/>
    <property type="match status" value="1"/>
</dbReference>
<dbReference type="InterPro" id="IPR036921">
    <property type="entry name" value="PurM-like_N_sf"/>
</dbReference>
<dbReference type="InterPro" id="IPR036676">
    <property type="entry name" value="PurM-like_C_sf"/>
</dbReference>
<comment type="caution">
    <text evidence="6">The sequence shown here is derived from an EMBL/GenBank/DDBJ whole genome shotgun (WGS) entry which is preliminary data.</text>
</comment>
<evidence type="ECO:0000313" key="6">
    <source>
        <dbReference type="EMBL" id="GAJ16006.1"/>
    </source>
</evidence>
<dbReference type="InterPro" id="IPR016188">
    <property type="entry name" value="PurM-like_N"/>
</dbReference>
<dbReference type="Gene3D" id="3.90.650.10">
    <property type="entry name" value="PurM-like C-terminal domain"/>
    <property type="match status" value="1"/>
</dbReference>
<dbReference type="GO" id="GO:0006189">
    <property type="term" value="P:'de novo' IMP biosynthetic process"/>
    <property type="evidence" value="ECO:0007669"/>
    <property type="project" value="InterPro"/>
</dbReference>
<dbReference type="InterPro" id="IPR041609">
    <property type="entry name" value="PurL_linker"/>
</dbReference>
<keyword evidence="3" id="KW-0067">ATP-binding</keyword>
<feature type="non-terminal residue" evidence="6">
    <location>
        <position position="253"/>
    </location>
</feature>
<dbReference type="AlphaFoldDB" id="X1VKC9"/>
<feature type="domain" description="PurM-like N-terminal" evidence="4">
    <location>
        <begin position="58"/>
        <end position="182"/>
    </location>
</feature>
<dbReference type="PANTHER" id="PTHR43555">
    <property type="entry name" value="PHOSPHORIBOSYLFORMYLGLYCINAMIDINE SYNTHASE SUBUNIT PURL"/>
    <property type="match status" value="1"/>
</dbReference>
<keyword evidence="2" id="KW-0547">Nucleotide-binding</keyword>
<dbReference type="GO" id="GO:0004642">
    <property type="term" value="F:phosphoribosylformylglycinamidine synthase activity"/>
    <property type="evidence" value="ECO:0007669"/>
    <property type="project" value="InterPro"/>
</dbReference>
<dbReference type="Gene3D" id="3.30.1330.10">
    <property type="entry name" value="PurM-like, N-terminal domain"/>
    <property type="match status" value="1"/>
</dbReference>
<organism evidence="6">
    <name type="scientific">marine sediment metagenome</name>
    <dbReference type="NCBI Taxonomy" id="412755"/>
    <lineage>
        <taxon>unclassified sequences</taxon>
        <taxon>metagenomes</taxon>
        <taxon>ecological metagenomes</taxon>
    </lineage>
</organism>
<dbReference type="SUPFAM" id="SSF56042">
    <property type="entry name" value="PurM C-terminal domain-like"/>
    <property type="match status" value="1"/>
</dbReference>
<dbReference type="SUPFAM" id="SSF55326">
    <property type="entry name" value="PurM N-terminal domain-like"/>
    <property type="match status" value="1"/>
</dbReference>
<evidence type="ECO:0000256" key="3">
    <source>
        <dbReference type="ARBA" id="ARBA00022840"/>
    </source>
</evidence>
<sequence length="253" mass="27421">TDVEMETLAQTWSEHCVHKTFKGKIKFGQTTVDNLLKSTIMKATKELDKPWCLSVFSDNAGVIDFDGRYALCFKVETHNHPSAIEPYGGAATGIGGVVRDPLGTGMGAKPIANTDVFCFAPPDFPHERLPKGVLHPRRIFKGVRAGVADYANRLGIPTLNGAILFDERYLANPLVYCGTLGLLPRELSQKGKQQPGDLVVVVGGRTGRDGIRGVTFASEQLTDESSEVSTGSVQIGNPIVEKKLIDTLIRARD</sequence>
<feature type="non-terminal residue" evidence="6">
    <location>
        <position position="1"/>
    </location>
</feature>
<keyword evidence="1" id="KW-0436">Ligase</keyword>
<dbReference type="InterPro" id="IPR010074">
    <property type="entry name" value="PRibForGlyAmidine_synth_PurL"/>
</dbReference>
<dbReference type="EMBL" id="BARW01028852">
    <property type="protein sequence ID" value="GAJ16006.1"/>
    <property type="molecule type" value="Genomic_DNA"/>
</dbReference>
<evidence type="ECO:0000256" key="2">
    <source>
        <dbReference type="ARBA" id="ARBA00022741"/>
    </source>
</evidence>
<evidence type="ECO:0000259" key="5">
    <source>
        <dbReference type="Pfam" id="PF18072"/>
    </source>
</evidence>
<dbReference type="PANTHER" id="PTHR43555:SF1">
    <property type="entry name" value="PHOSPHORIBOSYLFORMYLGLYCINAMIDINE SYNTHASE SUBUNIT PURL"/>
    <property type="match status" value="1"/>
</dbReference>
<accession>X1VKC9</accession>
<gene>
    <name evidence="6" type="ORF">S12H4_46496</name>
</gene>
<evidence type="ECO:0000256" key="1">
    <source>
        <dbReference type="ARBA" id="ARBA00022598"/>
    </source>
</evidence>
<proteinExistence type="predicted"/>
<feature type="domain" description="Phosphoribosylformylglycinamidine synthase linker" evidence="5">
    <location>
        <begin position="1"/>
        <end position="19"/>
    </location>
</feature>
<evidence type="ECO:0000259" key="4">
    <source>
        <dbReference type="Pfam" id="PF00586"/>
    </source>
</evidence>
<name>X1VKC9_9ZZZZ</name>
<dbReference type="Pfam" id="PF18072">
    <property type="entry name" value="FGAR-AT_linker"/>
    <property type="match status" value="1"/>
</dbReference>
<protein>
    <recommendedName>
        <fullName evidence="7">PurM-like N-terminal domain-containing protein</fullName>
    </recommendedName>
</protein>
<evidence type="ECO:0008006" key="7">
    <source>
        <dbReference type="Google" id="ProtNLM"/>
    </source>
</evidence>
<dbReference type="GO" id="GO:0005524">
    <property type="term" value="F:ATP binding"/>
    <property type="evidence" value="ECO:0007669"/>
    <property type="project" value="UniProtKB-KW"/>
</dbReference>